<sequence length="255" mass="28744">MRQPVRMDADLLSHIATAVTRLDGQPAVSHQTAAHLWDIPILGRPDPGTHLTRPRRHQGTTRNYPGLVVHHAALPTDYRTIRCEVPVTTVARTVADLARTGPFRAGVVVADGALRQRLCDRDSLLDIIEDCEGWPGVRRAREVAEFADPASASPLESISRAAFAEHGLPRPQLQAPITPYDFADFLWSAYRVVGEADGLGKYVTPEVLRNEKLRQERFAQMGYEVVRWTWREVFHRPDAVAHRVLEVLRRCGYRH</sequence>
<reference evidence="2 3" key="2">
    <citation type="submission" date="2020-03" db="EMBL/GenBank/DDBJ databases">
        <authorList>
            <person name="Ichikawa N."/>
            <person name="Kimura A."/>
            <person name="Kitahashi Y."/>
            <person name="Uohara A."/>
        </authorList>
    </citation>
    <scope>NUCLEOTIDE SEQUENCE [LARGE SCALE GENOMIC DNA]</scope>
    <source>
        <strain evidence="2 3">NBRC 108638</strain>
    </source>
</reference>
<evidence type="ECO:0000259" key="1">
    <source>
        <dbReference type="Pfam" id="PF04480"/>
    </source>
</evidence>
<protein>
    <recommendedName>
        <fullName evidence="1">DUF559 domain-containing protein</fullName>
    </recommendedName>
</protein>
<reference evidence="2 3" key="1">
    <citation type="submission" date="2020-03" db="EMBL/GenBank/DDBJ databases">
        <title>Whole genome shotgun sequence of Phytohabitans rumicis NBRC 108638.</title>
        <authorList>
            <person name="Komaki H."/>
            <person name="Tamura T."/>
        </authorList>
    </citation>
    <scope>NUCLEOTIDE SEQUENCE [LARGE SCALE GENOMIC DNA]</scope>
    <source>
        <strain evidence="2 3">NBRC 108638</strain>
    </source>
</reference>
<dbReference type="InterPro" id="IPR007569">
    <property type="entry name" value="DUF559"/>
</dbReference>
<keyword evidence="3" id="KW-1185">Reference proteome</keyword>
<dbReference type="Proteomes" id="UP000482960">
    <property type="component" value="Unassembled WGS sequence"/>
</dbReference>
<evidence type="ECO:0000313" key="2">
    <source>
        <dbReference type="EMBL" id="GFJ89500.1"/>
    </source>
</evidence>
<dbReference type="EMBL" id="BLPG01000001">
    <property type="protein sequence ID" value="GFJ89500.1"/>
    <property type="molecule type" value="Genomic_DNA"/>
</dbReference>
<dbReference type="Pfam" id="PF04480">
    <property type="entry name" value="DUF559"/>
    <property type="match status" value="1"/>
</dbReference>
<proteinExistence type="predicted"/>
<feature type="domain" description="DUF559" evidence="1">
    <location>
        <begin position="173"/>
        <end position="248"/>
    </location>
</feature>
<dbReference type="AlphaFoldDB" id="A0A6V8L1Q3"/>
<organism evidence="2 3">
    <name type="scientific">Phytohabitans rumicis</name>
    <dbReference type="NCBI Taxonomy" id="1076125"/>
    <lineage>
        <taxon>Bacteria</taxon>
        <taxon>Bacillati</taxon>
        <taxon>Actinomycetota</taxon>
        <taxon>Actinomycetes</taxon>
        <taxon>Micromonosporales</taxon>
        <taxon>Micromonosporaceae</taxon>
    </lineage>
</organism>
<name>A0A6V8L1Q3_9ACTN</name>
<gene>
    <name evidence="2" type="ORF">Prum_031420</name>
</gene>
<evidence type="ECO:0000313" key="3">
    <source>
        <dbReference type="Proteomes" id="UP000482960"/>
    </source>
</evidence>
<accession>A0A6V8L1Q3</accession>
<comment type="caution">
    <text evidence="2">The sequence shown here is derived from an EMBL/GenBank/DDBJ whole genome shotgun (WGS) entry which is preliminary data.</text>
</comment>